<gene>
    <name evidence="1" type="ORF">KEC56_08995</name>
</gene>
<sequence length="286" mass="30775">MITSERTGARWPAKRRWRWAVTSAALLALAGIGVWFMVPRPAEAVAVTEPTSGQLDAFTETSVLFGHQSVGMNILDGVENVYRDAGREPPQIVEASDSPGGAAMVHAYVGANGDPLGKFADFRDLVDGPAGDAAAIALVKLCYTDITASTDAEAVFAEYTELMADLERRHPDIAFLYATVPLTTDRSWRTNLKALFGSDDQMGPADNQAREQYNTLIREEYAASGRLFDIAAVEATMETDPAVRTGDEAEYHVLNTALSSDAGHLNDVGGRIAAAELIRIVADLRS</sequence>
<reference evidence="1" key="1">
    <citation type="submission" date="2021-04" db="EMBL/GenBank/DDBJ databases">
        <title>Microbacterium tenobrionis sp. nov. and Microbacterium allomyrinae sp. nov., isolated from larvae of Tenobrio molitor and Allomyrina dichotoma, respectively.</title>
        <authorList>
            <person name="Lee S.D."/>
        </authorList>
    </citation>
    <scope>NUCLEOTIDE SEQUENCE</scope>
    <source>
        <strain evidence="1">YMB-B2</strain>
    </source>
</reference>
<dbReference type="RefSeq" id="WP_227530679.1">
    <property type="nucleotide sequence ID" value="NZ_JAGTTM010000002.1"/>
</dbReference>
<organism evidence="1 2">
    <name type="scientific">Microbacterium tenebrionis</name>
    <dbReference type="NCBI Taxonomy" id="2830665"/>
    <lineage>
        <taxon>Bacteria</taxon>
        <taxon>Bacillati</taxon>
        <taxon>Actinomycetota</taxon>
        <taxon>Actinomycetes</taxon>
        <taxon>Micrococcales</taxon>
        <taxon>Microbacteriaceae</taxon>
        <taxon>Microbacterium</taxon>
    </lineage>
</organism>
<dbReference type="Gene3D" id="3.40.50.1110">
    <property type="entry name" value="SGNH hydrolase"/>
    <property type="match status" value="1"/>
</dbReference>
<keyword evidence="2" id="KW-1185">Reference proteome</keyword>
<dbReference type="SUPFAM" id="SSF52266">
    <property type="entry name" value="SGNH hydrolase"/>
    <property type="match status" value="1"/>
</dbReference>
<dbReference type="InterPro" id="IPR036514">
    <property type="entry name" value="SGNH_hydro_sf"/>
</dbReference>
<name>A0A9X1S1A5_9MICO</name>
<evidence type="ECO:0000313" key="2">
    <source>
        <dbReference type="Proteomes" id="UP001139289"/>
    </source>
</evidence>
<dbReference type="EMBL" id="JAGTTM010000002">
    <property type="protein sequence ID" value="MCC2029653.1"/>
    <property type="molecule type" value="Genomic_DNA"/>
</dbReference>
<proteinExistence type="predicted"/>
<evidence type="ECO:0000313" key="1">
    <source>
        <dbReference type="EMBL" id="MCC2029653.1"/>
    </source>
</evidence>
<accession>A0A9X1S1A5</accession>
<dbReference type="Proteomes" id="UP001139289">
    <property type="component" value="Unassembled WGS sequence"/>
</dbReference>
<comment type="caution">
    <text evidence="1">The sequence shown here is derived from an EMBL/GenBank/DDBJ whole genome shotgun (WGS) entry which is preliminary data.</text>
</comment>
<dbReference type="AlphaFoldDB" id="A0A9X1S1A5"/>
<protein>
    <submittedName>
        <fullName evidence="1">Uncharacterized protein</fullName>
    </submittedName>
</protein>